<evidence type="ECO:0000313" key="2">
    <source>
        <dbReference type="Proteomes" id="UP000789759"/>
    </source>
</evidence>
<evidence type="ECO:0000313" key="1">
    <source>
        <dbReference type="EMBL" id="CAG8591048.1"/>
    </source>
</evidence>
<dbReference type="EMBL" id="CAJVQA010004099">
    <property type="protein sequence ID" value="CAG8591048.1"/>
    <property type="molecule type" value="Genomic_DNA"/>
</dbReference>
<proteinExistence type="predicted"/>
<name>A0A9N9G7V7_9GLOM</name>
<dbReference type="OrthoDB" id="2449549at2759"/>
<comment type="caution">
    <text evidence="1">The sequence shown here is derived from an EMBL/GenBank/DDBJ whole genome shotgun (WGS) entry which is preliminary data.</text>
</comment>
<keyword evidence="2" id="KW-1185">Reference proteome</keyword>
<dbReference type="Proteomes" id="UP000789759">
    <property type="component" value="Unassembled WGS sequence"/>
</dbReference>
<reference evidence="1" key="1">
    <citation type="submission" date="2021-06" db="EMBL/GenBank/DDBJ databases">
        <authorList>
            <person name="Kallberg Y."/>
            <person name="Tangrot J."/>
            <person name="Rosling A."/>
        </authorList>
    </citation>
    <scope>NUCLEOTIDE SEQUENCE</scope>
    <source>
        <strain evidence="1">FL966</strain>
    </source>
</reference>
<protein>
    <submittedName>
        <fullName evidence="1">9089_t:CDS:1</fullName>
    </submittedName>
</protein>
<sequence>MEALIDSGALACFLDLALARELNLPIYEKEMPLSVEIVNRTSSANKEQIFIVQVFLTGAVDLYHTNKGSSSMVSEKYQEFSDIFSEKKAYKLPKNYQYNCAIDLLPDMQPSWGPIYELSTQELETLEDILRKI</sequence>
<organism evidence="1 2">
    <name type="scientific">Cetraspora pellucida</name>
    <dbReference type="NCBI Taxonomy" id="1433469"/>
    <lineage>
        <taxon>Eukaryota</taxon>
        <taxon>Fungi</taxon>
        <taxon>Fungi incertae sedis</taxon>
        <taxon>Mucoromycota</taxon>
        <taxon>Glomeromycotina</taxon>
        <taxon>Glomeromycetes</taxon>
        <taxon>Diversisporales</taxon>
        <taxon>Gigasporaceae</taxon>
        <taxon>Cetraspora</taxon>
    </lineage>
</organism>
<dbReference type="CDD" id="cd00303">
    <property type="entry name" value="retropepsin_like"/>
    <property type="match status" value="1"/>
</dbReference>
<gene>
    <name evidence="1" type="ORF">CPELLU_LOCUS6531</name>
</gene>
<dbReference type="AlphaFoldDB" id="A0A9N9G7V7"/>
<accession>A0A9N9G7V7</accession>